<organism evidence="2 3">
    <name type="scientific">Umezakia ovalisporum FSS-62</name>
    <dbReference type="NCBI Taxonomy" id="2971776"/>
    <lineage>
        <taxon>Bacteria</taxon>
        <taxon>Bacillati</taxon>
        <taxon>Cyanobacteriota</taxon>
        <taxon>Cyanophyceae</taxon>
        <taxon>Nostocales</taxon>
        <taxon>Nodulariaceae</taxon>
        <taxon>Umezakia</taxon>
    </lineage>
</organism>
<dbReference type="Proteomes" id="UP001159370">
    <property type="component" value="Unassembled WGS sequence"/>
</dbReference>
<sequence>MIPNVLNLTLRPHREFMPADTAGQKLFLMLKLRPTKDVAAIPPSTTFTFVIDTSGSMYEIVAGDSIPTGNNYTVDGKEYMEVTGGKSKIDIVIESLLALIDSGRLGPSDRMALVQFDDSASQIIGLTSATEINQLQDAIAKLRNFSGGTRMGLGLRRALHMLSNQQMTVRRTLLFTDGQTFDDDQCRTIASDFATHNIPITALGVGEDFNEDLLTHLSDSTGGTLLYIVPGNAIGTQVSILDLPSKIIDEYTQAQQEVITNLALTIKTVKGVELSRIVRAYPTQAEFPLNQDPHPLGNAAGNDETIFILEFSMDSRPTSRVRIAQLGLTYDIPGQKLRGELPPQNVVVQFVPGQGGAAQVDQEVMDYVQQCNIANIINQATKIAEQNPQKAEQLLDTARRMTVKIGNEAMAESLNGAQDELRKTRKISAGTRKTVKMGAKGKTVKMNNDINEQLSETEMRKLTGT</sequence>
<dbReference type="Gene3D" id="3.40.50.410">
    <property type="entry name" value="von Willebrand factor, type A domain"/>
    <property type="match status" value="1"/>
</dbReference>
<evidence type="ECO:0000313" key="2">
    <source>
        <dbReference type="EMBL" id="MDH6064609.1"/>
    </source>
</evidence>
<gene>
    <name evidence="2" type="ORF">NWP23_12695</name>
</gene>
<dbReference type="PROSITE" id="PS50234">
    <property type="entry name" value="VWFA"/>
    <property type="match status" value="1"/>
</dbReference>
<evidence type="ECO:0000259" key="1">
    <source>
        <dbReference type="PROSITE" id="PS50234"/>
    </source>
</evidence>
<dbReference type="CDD" id="cd00198">
    <property type="entry name" value="vWFA"/>
    <property type="match status" value="1"/>
</dbReference>
<dbReference type="RefSeq" id="WP_280686538.1">
    <property type="nucleotide sequence ID" value="NZ_JANQDL010000087.1"/>
</dbReference>
<name>A0AA43GZJ5_9CYAN</name>
<dbReference type="InterPro" id="IPR002035">
    <property type="entry name" value="VWF_A"/>
</dbReference>
<evidence type="ECO:0000313" key="3">
    <source>
        <dbReference type="Proteomes" id="UP001159370"/>
    </source>
</evidence>
<dbReference type="PANTHER" id="PTHR10579:SF43">
    <property type="entry name" value="ZINC FINGER (C3HC4-TYPE RING FINGER) FAMILY PROTEIN"/>
    <property type="match status" value="1"/>
</dbReference>
<protein>
    <submittedName>
        <fullName evidence="2">VWA domain-containing protein</fullName>
    </submittedName>
</protein>
<comment type="caution">
    <text evidence="2">The sequence shown here is derived from an EMBL/GenBank/DDBJ whole genome shotgun (WGS) entry which is preliminary data.</text>
</comment>
<dbReference type="AlphaFoldDB" id="A0AA43GZJ5"/>
<dbReference type="SMART" id="SM00327">
    <property type="entry name" value="VWA"/>
    <property type="match status" value="1"/>
</dbReference>
<dbReference type="InterPro" id="IPR051266">
    <property type="entry name" value="CLCR"/>
</dbReference>
<accession>A0AA43GZJ5</accession>
<proteinExistence type="predicted"/>
<feature type="domain" description="VWFA" evidence="1">
    <location>
        <begin position="46"/>
        <end position="247"/>
    </location>
</feature>
<dbReference type="SUPFAM" id="SSF53300">
    <property type="entry name" value="vWA-like"/>
    <property type="match status" value="1"/>
</dbReference>
<dbReference type="PANTHER" id="PTHR10579">
    <property type="entry name" value="CALCIUM-ACTIVATED CHLORIDE CHANNEL REGULATOR"/>
    <property type="match status" value="1"/>
</dbReference>
<dbReference type="EMBL" id="JANQDL010000087">
    <property type="protein sequence ID" value="MDH6064609.1"/>
    <property type="molecule type" value="Genomic_DNA"/>
</dbReference>
<dbReference type="Pfam" id="PF00092">
    <property type="entry name" value="VWA"/>
    <property type="match status" value="1"/>
</dbReference>
<dbReference type="InterPro" id="IPR036465">
    <property type="entry name" value="vWFA_dom_sf"/>
</dbReference>
<reference evidence="2 3" key="1">
    <citation type="journal article" date="2023" name="J. Phycol.">
        <title>Chrysosporum ovalisporum is synonymous with the true-branching cyanobacterium Umezakia natans (Nostocales/Aphanizomenonaceae).</title>
        <authorList>
            <person name="McGregor G.B."/>
            <person name="Sendall B.C."/>
            <person name="Niiyama Y."/>
            <person name="Tuji A."/>
            <person name="Willis A."/>
        </authorList>
    </citation>
    <scope>NUCLEOTIDE SEQUENCE [LARGE SCALE GENOMIC DNA]</scope>
    <source>
        <strain evidence="2 3">FSS-62</strain>
    </source>
</reference>